<evidence type="ECO:0000313" key="4">
    <source>
        <dbReference type="Proteomes" id="UP000479190"/>
    </source>
</evidence>
<gene>
    <name evidence="3" type="ORF">TBRA_LOCUS12432</name>
</gene>
<organism evidence="3 4">
    <name type="scientific">Trichogramma brassicae</name>
    <dbReference type="NCBI Taxonomy" id="86971"/>
    <lineage>
        <taxon>Eukaryota</taxon>
        <taxon>Metazoa</taxon>
        <taxon>Ecdysozoa</taxon>
        <taxon>Arthropoda</taxon>
        <taxon>Hexapoda</taxon>
        <taxon>Insecta</taxon>
        <taxon>Pterygota</taxon>
        <taxon>Neoptera</taxon>
        <taxon>Endopterygota</taxon>
        <taxon>Hymenoptera</taxon>
        <taxon>Apocrita</taxon>
        <taxon>Proctotrupomorpha</taxon>
        <taxon>Chalcidoidea</taxon>
        <taxon>Trichogrammatidae</taxon>
        <taxon>Trichogramma</taxon>
    </lineage>
</organism>
<evidence type="ECO:0000256" key="1">
    <source>
        <dbReference type="SAM" id="MobiDB-lite"/>
    </source>
</evidence>
<sequence length="371" mass="42460">MQILTVILTELAAALAQLRRRRCTAGEQNLSIPITCALPNLYQTTPTAAATASHSHSSTRLGSKKKIKRLTVGIIPRRFCGISKRRHRRQQASTFRLVSKLRSKNNETRGITFLSTNIRCEHMHDRGGGGLAPYRVPYTIIVAVYVEIMAEEAIGEPSNVCPSYFHRFGSRYRSYVRRHTFDYEQRLSGEIKGTCLARATVSHVKLPEKNSRQESDADVYSAPRIHFLYIKFRQAGTRVRFFFFPQGGGSSEEGSRVWHFEASPRTLSDIDAGRDSRPVEKNSRRRQGTEEALETVDLDDATEPLYQSRRRVVKKARLFELLIWSPFKLLKNRCAPIVMRLQKFLSSYIMVLEKQGRYSIGFINIDVRTRT</sequence>
<feature type="compositionally biased region" description="Basic and acidic residues" evidence="1">
    <location>
        <begin position="271"/>
        <end position="282"/>
    </location>
</feature>
<dbReference type="Proteomes" id="UP000479190">
    <property type="component" value="Unassembled WGS sequence"/>
</dbReference>
<accession>A0A6H5ITI8</accession>
<name>A0A6H5ITI8_9HYME</name>
<evidence type="ECO:0000313" key="3">
    <source>
        <dbReference type="EMBL" id="CAB0040738.1"/>
    </source>
</evidence>
<feature type="signal peptide" evidence="2">
    <location>
        <begin position="1"/>
        <end position="16"/>
    </location>
</feature>
<feature type="region of interest" description="Disordered" evidence="1">
    <location>
        <begin position="268"/>
        <end position="291"/>
    </location>
</feature>
<reference evidence="3 4" key="1">
    <citation type="submission" date="2020-02" db="EMBL/GenBank/DDBJ databases">
        <authorList>
            <person name="Ferguson B K."/>
        </authorList>
    </citation>
    <scope>NUCLEOTIDE SEQUENCE [LARGE SCALE GENOMIC DNA]</scope>
</reference>
<evidence type="ECO:0000256" key="2">
    <source>
        <dbReference type="SAM" id="SignalP"/>
    </source>
</evidence>
<proteinExistence type="predicted"/>
<dbReference type="AlphaFoldDB" id="A0A6H5ITI8"/>
<dbReference type="EMBL" id="CADCXV010001047">
    <property type="protein sequence ID" value="CAB0040738.1"/>
    <property type="molecule type" value="Genomic_DNA"/>
</dbReference>
<feature type="chain" id="PRO_5026346428" evidence="2">
    <location>
        <begin position="17"/>
        <end position="371"/>
    </location>
</feature>
<keyword evidence="2" id="KW-0732">Signal</keyword>
<keyword evidence="4" id="KW-1185">Reference proteome</keyword>
<protein>
    <submittedName>
        <fullName evidence="3">Uncharacterized protein</fullName>
    </submittedName>
</protein>